<evidence type="ECO:0000313" key="1">
    <source>
        <dbReference type="EMBL" id="EJF61356.1"/>
    </source>
</evidence>
<dbReference type="EMBL" id="JH719410">
    <property type="protein sequence ID" value="EJF61356.1"/>
    <property type="molecule type" value="Genomic_DNA"/>
</dbReference>
<proteinExistence type="predicted"/>
<name>R7SZ37_DICSQ</name>
<sequence>MLPFSSRALDLRAVFAFAASSAYMRASPPLFTISPSLQSFVQGEAVSEADIRLFLKRRPASVVSKLSGSLTQVAADHPKAQVQHLCRQSTSTLPIPALQ</sequence>
<dbReference type="HOGENOM" id="CLU_2320325_0_0_1"/>
<protein>
    <submittedName>
        <fullName evidence="1">Uncharacterized protein</fullName>
    </submittedName>
</protein>
<dbReference type="GeneID" id="18835494"/>
<reference evidence="1 2" key="1">
    <citation type="journal article" date="2012" name="Science">
        <title>The Paleozoic origin of enzymatic lignin decomposition reconstructed from 31 fungal genomes.</title>
        <authorList>
            <person name="Floudas D."/>
            <person name="Binder M."/>
            <person name="Riley R."/>
            <person name="Barry K."/>
            <person name="Blanchette R.A."/>
            <person name="Henrissat B."/>
            <person name="Martinez A.T."/>
            <person name="Otillar R."/>
            <person name="Spatafora J.W."/>
            <person name="Yadav J.S."/>
            <person name="Aerts A."/>
            <person name="Benoit I."/>
            <person name="Boyd A."/>
            <person name="Carlson A."/>
            <person name="Copeland A."/>
            <person name="Coutinho P.M."/>
            <person name="de Vries R.P."/>
            <person name="Ferreira P."/>
            <person name="Findley K."/>
            <person name="Foster B."/>
            <person name="Gaskell J."/>
            <person name="Glotzer D."/>
            <person name="Gorecki P."/>
            <person name="Heitman J."/>
            <person name="Hesse C."/>
            <person name="Hori C."/>
            <person name="Igarashi K."/>
            <person name="Jurgens J.A."/>
            <person name="Kallen N."/>
            <person name="Kersten P."/>
            <person name="Kohler A."/>
            <person name="Kuees U."/>
            <person name="Kumar T.K.A."/>
            <person name="Kuo A."/>
            <person name="LaButti K."/>
            <person name="Larrondo L.F."/>
            <person name="Lindquist E."/>
            <person name="Ling A."/>
            <person name="Lombard V."/>
            <person name="Lucas S."/>
            <person name="Lundell T."/>
            <person name="Martin R."/>
            <person name="McLaughlin D.J."/>
            <person name="Morgenstern I."/>
            <person name="Morin E."/>
            <person name="Murat C."/>
            <person name="Nagy L.G."/>
            <person name="Nolan M."/>
            <person name="Ohm R.A."/>
            <person name="Patyshakuliyeva A."/>
            <person name="Rokas A."/>
            <person name="Ruiz-Duenas F.J."/>
            <person name="Sabat G."/>
            <person name="Salamov A."/>
            <person name="Samejima M."/>
            <person name="Schmutz J."/>
            <person name="Slot J.C."/>
            <person name="St John F."/>
            <person name="Stenlid J."/>
            <person name="Sun H."/>
            <person name="Sun S."/>
            <person name="Syed K."/>
            <person name="Tsang A."/>
            <person name="Wiebenga A."/>
            <person name="Young D."/>
            <person name="Pisabarro A."/>
            <person name="Eastwood D.C."/>
            <person name="Martin F."/>
            <person name="Cullen D."/>
            <person name="Grigoriev I.V."/>
            <person name="Hibbett D.S."/>
        </authorList>
    </citation>
    <scope>NUCLEOTIDE SEQUENCE [LARGE SCALE GENOMIC DNA]</scope>
    <source>
        <strain evidence="1 2">LYAD-421 SS1</strain>
    </source>
</reference>
<organism evidence="1 2">
    <name type="scientific">Dichomitus squalens (strain LYAD-421)</name>
    <name type="common">Western red white-rot fungus</name>
    <dbReference type="NCBI Taxonomy" id="732165"/>
    <lineage>
        <taxon>Eukaryota</taxon>
        <taxon>Fungi</taxon>
        <taxon>Dikarya</taxon>
        <taxon>Basidiomycota</taxon>
        <taxon>Agaricomycotina</taxon>
        <taxon>Agaricomycetes</taxon>
        <taxon>Polyporales</taxon>
        <taxon>Polyporaceae</taxon>
        <taxon>Dichomitus</taxon>
    </lineage>
</organism>
<dbReference type="Proteomes" id="UP000053319">
    <property type="component" value="Unassembled WGS sequence"/>
</dbReference>
<evidence type="ECO:0000313" key="2">
    <source>
        <dbReference type="Proteomes" id="UP000053319"/>
    </source>
</evidence>
<dbReference type="AlphaFoldDB" id="R7SZ37"/>
<dbReference type="RefSeq" id="XP_007365801.1">
    <property type="nucleotide sequence ID" value="XM_007365739.1"/>
</dbReference>
<gene>
    <name evidence="1" type="ORF">DICSQDRAFT_136573</name>
</gene>
<accession>R7SZ37</accession>
<dbReference type="KEGG" id="dsq:DICSQDRAFT_136573"/>